<dbReference type="RefSeq" id="WP_354693585.1">
    <property type="nucleotide sequence ID" value="NZ_JAZHOG010000001.1"/>
</dbReference>
<proteinExistence type="predicted"/>
<evidence type="ECO:0000313" key="2">
    <source>
        <dbReference type="Proteomes" id="UP001359886"/>
    </source>
</evidence>
<gene>
    <name evidence="1" type="ORF">V3330_01385</name>
</gene>
<protein>
    <submittedName>
        <fullName evidence="1">Uncharacterized protein</fullName>
    </submittedName>
</protein>
<accession>A0AAW9R4U9</accession>
<dbReference type="AlphaFoldDB" id="A0AAW9R4U9"/>
<dbReference type="EMBL" id="JAZHOG010000001">
    <property type="protein sequence ID" value="MEJ8566262.1"/>
    <property type="molecule type" value="Genomic_DNA"/>
</dbReference>
<keyword evidence="2" id="KW-1185">Reference proteome</keyword>
<name>A0AAW9R4U9_9GAMM</name>
<sequence>MNSERIERCFGSYGLELLPSRSGLRVALLYSGTADQRIARTLALTGFVPAPDADLSPSMQRIEAGASIGSTLKAAGWSVGKQTIDLEWIPVGTETLAWTGLNEPSDGAGLALHIYRLTAERGGETHLVARIAELHHPDYLTLADLDRLFPERLPPGTDDRAFMRQVRELLAR</sequence>
<comment type="caution">
    <text evidence="1">The sequence shown here is derived from an EMBL/GenBank/DDBJ whole genome shotgun (WGS) entry which is preliminary data.</text>
</comment>
<organism evidence="1 2">
    <name type="scientific">Elongatibacter sediminis</name>
    <dbReference type="NCBI Taxonomy" id="3119006"/>
    <lineage>
        <taxon>Bacteria</taxon>
        <taxon>Pseudomonadati</taxon>
        <taxon>Pseudomonadota</taxon>
        <taxon>Gammaproteobacteria</taxon>
        <taxon>Chromatiales</taxon>
        <taxon>Wenzhouxiangellaceae</taxon>
        <taxon>Elongatibacter</taxon>
    </lineage>
</organism>
<reference evidence="1 2" key="1">
    <citation type="submission" date="2024-02" db="EMBL/GenBank/DDBJ databases">
        <title>A novel Wenzhouxiangellaceae bacterium, isolated from coastal sediments.</title>
        <authorList>
            <person name="Du Z.-J."/>
            <person name="Ye Y.-Q."/>
            <person name="Zhang X.-Y."/>
        </authorList>
    </citation>
    <scope>NUCLEOTIDE SEQUENCE [LARGE SCALE GENOMIC DNA]</scope>
    <source>
        <strain evidence="1 2">CH-27</strain>
    </source>
</reference>
<evidence type="ECO:0000313" key="1">
    <source>
        <dbReference type="EMBL" id="MEJ8566262.1"/>
    </source>
</evidence>
<dbReference type="Proteomes" id="UP001359886">
    <property type="component" value="Unassembled WGS sequence"/>
</dbReference>